<keyword evidence="5 7" id="KW-1133">Transmembrane helix</keyword>
<evidence type="ECO:0000256" key="6">
    <source>
        <dbReference type="ARBA" id="ARBA00023136"/>
    </source>
</evidence>
<comment type="similarity">
    <text evidence="2">Belongs to the NRAMP family.</text>
</comment>
<comment type="caution">
    <text evidence="8">The sequence shown here is derived from an EMBL/GenBank/DDBJ whole genome shotgun (WGS) entry which is preliminary data.</text>
</comment>
<accession>A0ABN8QGQ4</accession>
<feature type="transmembrane region" description="Helical" evidence="7">
    <location>
        <begin position="443"/>
        <end position="460"/>
    </location>
</feature>
<keyword evidence="6 7" id="KW-0472">Membrane</keyword>
<feature type="transmembrane region" description="Helical" evidence="7">
    <location>
        <begin position="127"/>
        <end position="145"/>
    </location>
</feature>
<feature type="transmembrane region" description="Helical" evidence="7">
    <location>
        <begin position="275"/>
        <end position="297"/>
    </location>
</feature>
<evidence type="ECO:0000256" key="5">
    <source>
        <dbReference type="ARBA" id="ARBA00022989"/>
    </source>
</evidence>
<comment type="subcellular location">
    <subcellularLocation>
        <location evidence="1">Membrane</location>
        <topology evidence="1">Multi-pass membrane protein</topology>
    </subcellularLocation>
</comment>
<evidence type="ECO:0008006" key="10">
    <source>
        <dbReference type="Google" id="ProtNLM"/>
    </source>
</evidence>
<dbReference type="EMBL" id="CALNXK010000128">
    <property type="protein sequence ID" value="CAH3164115.1"/>
    <property type="molecule type" value="Genomic_DNA"/>
</dbReference>
<evidence type="ECO:0000313" key="8">
    <source>
        <dbReference type="EMBL" id="CAH3164115.1"/>
    </source>
</evidence>
<evidence type="ECO:0000256" key="1">
    <source>
        <dbReference type="ARBA" id="ARBA00004141"/>
    </source>
</evidence>
<feature type="transmembrane region" description="Helical" evidence="7">
    <location>
        <begin position="202"/>
        <end position="220"/>
    </location>
</feature>
<feature type="transmembrane region" description="Helical" evidence="7">
    <location>
        <begin position="232"/>
        <end position="249"/>
    </location>
</feature>
<feature type="transmembrane region" description="Helical" evidence="7">
    <location>
        <begin position="89"/>
        <end position="107"/>
    </location>
</feature>
<proteinExistence type="inferred from homology"/>
<evidence type="ECO:0000256" key="4">
    <source>
        <dbReference type="ARBA" id="ARBA00022692"/>
    </source>
</evidence>
<feature type="transmembrane region" description="Helical" evidence="7">
    <location>
        <begin position="509"/>
        <end position="527"/>
    </location>
</feature>
<evidence type="ECO:0000256" key="7">
    <source>
        <dbReference type="SAM" id="Phobius"/>
    </source>
</evidence>
<dbReference type="HAMAP" id="MF_00221">
    <property type="entry name" value="NRAMP"/>
    <property type="match status" value="1"/>
</dbReference>
<keyword evidence="9" id="KW-1185">Reference proteome</keyword>
<feature type="transmembrane region" description="Helical" evidence="7">
    <location>
        <begin position="539"/>
        <end position="567"/>
    </location>
</feature>
<reference evidence="8 9" key="1">
    <citation type="submission" date="2022-05" db="EMBL/GenBank/DDBJ databases">
        <authorList>
            <consortium name="Genoscope - CEA"/>
            <person name="William W."/>
        </authorList>
    </citation>
    <scope>NUCLEOTIDE SEQUENCE [LARGE SCALE GENOMIC DNA]</scope>
</reference>
<evidence type="ECO:0000256" key="2">
    <source>
        <dbReference type="ARBA" id="ARBA00006670"/>
    </source>
</evidence>
<dbReference type="Pfam" id="PF01566">
    <property type="entry name" value="Nramp"/>
    <property type="match status" value="1"/>
</dbReference>
<feature type="transmembrane region" description="Helical" evidence="7">
    <location>
        <begin position="166"/>
        <end position="182"/>
    </location>
</feature>
<gene>
    <name evidence="8" type="ORF">PLOB_00006118</name>
</gene>
<dbReference type="PANTHER" id="PTHR11706:SF33">
    <property type="entry name" value="NATURAL RESISTANCE-ASSOCIATED MACROPHAGE PROTEIN 2"/>
    <property type="match status" value="1"/>
</dbReference>
<dbReference type="InterPro" id="IPR001046">
    <property type="entry name" value="NRAMP_fam"/>
</dbReference>
<keyword evidence="4 7" id="KW-0812">Transmembrane</keyword>
<feature type="transmembrane region" description="Helical" evidence="7">
    <location>
        <begin position="318"/>
        <end position="341"/>
    </location>
</feature>
<protein>
    <recommendedName>
        <fullName evidence="10">Protein Malvolio</fullName>
    </recommendedName>
</protein>
<dbReference type="NCBIfam" id="NF037982">
    <property type="entry name" value="Nramp_1"/>
    <property type="match status" value="1"/>
</dbReference>
<evidence type="ECO:0000313" key="9">
    <source>
        <dbReference type="Proteomes" id="UP001159405"/>
    </source>
</evidence>
<feature type="transmembrane region" description="Helical" evidence="7">
    <location>
        <begin position="392"/>
        <end position="413"/>
    </location>
</feature>
<dbReference type="Proteomes" id="UP001159405">
    <property type="component" value="Unassembled WGS sequence"/>
</dbReference>
<organism evidence="8 9">
    <name type="scientific">Porites lobata</name>
    <dbReference type="NCBI Taxonomy" id="104759"/>
    <lineage>
        <taxon>Eukaryota</taxon>
        <taxon>Metazoa</taxon>
        <taxon>Cnidaria</taxon>
        <taxon>Anthozoa</taxon>
        <taxon>Hexacorallia</taxon>
        <taxon>Scleractinia</taxon>
        <taxon>Fungiina</taxon>
        <taxon>Poritidae</taxon>
        <taxon>Porites</taxon>
    </lineage>
</organism>
<dbReference type="NCBIfam" id="TIGR01197">
    <property type="entry name" value="nramp"/>
    <property type="match status" value="1"/>
</dbReference>
<dbReference type="PANTHER" id="PTHR11706">
    <property type="entry name" value="SOLUTE CARRIER PROTEIN FAMILY 11 MEMBER"/>
    <property type="match status" value="1"/>
</dbReference>
<evidence type="ECO:0000256" key="3">
    <source>
        <dbReference type="ARBA" id="ARBA00022448"/>
    </source>
</evidence>
<name>A0ABN8QGQ4_9CNID</name>
<dbReference type="PRINTS" id="PR00447">
    <property type="entry name" value="NATRESASSCMP"/>
</dbReference>
<sequence length="600" mass="67536">MFKTVVMRNTAIEYIQMGDMDDNVERFEFSDGNNDTATSDNSYELSGEMDDVNNRGKVGGRRDIASTYFDQRIPIPREDRDDDGYKFSFRRLWAFTGPGFLMSIAYLDPGNIESDLQSGAVAKFKLLWVLMCSTFMGLLMQRLSLRLGTVTGFHLAEVCYQKYPKIPRIILWIMVEIAIIGSDMQEVIGTAIAFNLLSNGKIPLYGGVLITITDTFIFLFLDKYGLRKLEAFFGFLISVMAIAFGYEYVRVAPNQGEVVKGLFIPWCENCDKDSIMQAVGIVGAVIMPHNMYLHSALVKSREVDRNNQKAVKEANMYYFIESAIALFVSLIINIFVVAVFAEAFYGRTYRQVYANCMRNNISQDSIFNVDDIKDPSIFWNSTIQGDLYKGGVFLGCMFGAPALYIWGIGILAAGQSSTMTGTYSGQFAMEGFLKISWARWKRVLFTRSIAIGPTLLVAFFEGVEDLTGMNDFLNVLQSLQLPFALIPVLQFTGDPALMKSFTNGRVMQTVAWVLSILVIGINLFFVIEYVQQIPVNAGYYILVSVILLFYITFLLILIYLALGLTFLDYFKCLQRPKEYLIHENISNANSAEGNSAMNPD</sequence>
<keyword evidence="3" id="KW-0813">Transport</keyword>